<dbReference type="EMBL" id="NHYE01000895">
    <property type="protein sequence ID" value="PPR01870.1"/>
    <property type="molecule type" value="Genomic_DNA"/>
</dbReference>
<feature type="compositionally biased region" description="Polar residues" evidence="1">
    <location>
        <begin position="263"/>
        <end position="278"/>
    </location>
</feature>
<evidence type="ECO:0000313" key="3">
    <source>
        <dbReference type="Proteomes" id="UP000284706"/>
    </source>
</evidence>
<feature type="region of interest" description="Disordered" evidence="1">
    <location>
        <begin position="51"/>
        <end position="125"/>
    </location>
</feature>
<dbReference type="OrthoDB" id="2919784at2759"/>
<reference evidence="2 3" key="1">
    <citation type="journal article" date="2018" name="Evol. Lett.">
        <title>Horizontal gene cluster transfer increased hallucinogenic mushroom diversity.</title>
        <authorList>
            <person name="Reynolds H.T."/>
            <person name="Vijayakumar V."/>
            <person name="Gluck-Thaler E."/>
            <person name="Korotkin H.B."/>
            <person name="Matheny P.B."/>
            <person name="Slot J.C."/>
        </authorList>
    </citation>
    <scope>NUCLEOTIDE SEQUENCE [LARGE SCALE GENOMIC DNA]</scope>
    <source>
        <strain evidence="2 3">SRW20</strain>
    </source>
</reference>
<organism evidence="2 3">
    <name type="scientific">Gymnopilus dilepis</name>
    <dbReference type="NCBI Taxonomy" id="231916"/>
    <lineage>
        <taxon>Eukaryota</taxon>
        <taxon>Fungi</taxon>
        <taxon>Dikarya</taxon>
        <taxon>Basidiomycota</taxon>
        <taxon>Agaricomycotina</taxon>
        <taxon>Agaricomycetes</taxon>
        <taxon>Agaricomycetidae</taxon>
        <taxon>Agaricales</taxon>
        <taxon>Agaricineae</taxon>
        <taxon>Hymenogastraceae</taxon>
        <taxon>Gymnopilus</taxon>
    </lineage>
</organism>
<feature type="compositionally biased region" description="Basic and acidic residues" evidence="1">
    <location>
        <begin position="247"/>
        <end position="262"/>
    </location>
</feature>
<gene>
    <name evidence="2" type="ORF">CVT26_008422</name>
</gene>
<feature type="compositionally biased region" description="Polar residues" evidence="1">
    <location>
        <begin position="101"/>
        <end position="111"/>
    </location>
</feature>
<protein>
    <submittedName>
        <fullName evidence="2">Uncharacterized protein</fullName>
    </submittedName>
</protein>
<dbReference type="Proteomes" id="UP000284706">
    <property type="component" value="Unassembled WGS sequence"/>
</dbReference>
<feature type="compositionally biased region" description="Basic and acidic residues" evidence="1">
    <location>
        <begin position="346"/>
        <end position="361"/>
    </location>
</feature>
<feature type="compositionally biased region" description="Pro residues" evidence="1">
    <location>
        <begin position="63"/>
        <end position="73"/>
    </location>
</feature>
<feature type="region of interest" description="Disordered" evidence="1">
    <location>
        <begin position="157"/>
        <end position="278"/>
    </location>
</feature>
<name>A0A409YFT2_9AGAR</name>
<feature type="compositionally biased region" description="Low complexity" evidence="1">
    <location>
        <begin position="81"/>
        <end position="92"/>
    </location>
</feature>
<keyword evidence="3" id="KW-1185">Reference proteome</keyword>
<evidence type="ECO:0000256" key="1">
    <source>
        <dbReference type="SAM" id="MobiDB-lite"/>
    </source>
</evidence>
<dbReference type="AlphaFoldDB" id="A0A409YFT2"/>
<proteinExistence type="predicted"/>
<feature type="compositionally biased region" description="Basic and acidic residues" evidence="1">
    <location>
        <begin position="7"/>
        <end position="25"/>
    </location>
</feature>
<feature type="region of interest" description="Disordered" evidence="1">
    <location>
        <begin position="321"/>
        <end position="367"/>
    </location>
</feature>
<feature type="compositionally biased region" description="Low complexity" evidence="1">
    <location>
        <begin position="180"/>
        <end position="195"/>
    </location>
</feature>
<dbReference type="InParanoid" id="A0A409YFT2"/>
<accession>A0A409YFT2</accession>
<feature type="compositionally biased region" description="Polar residues" evidence="1">
    <location>
        <begin position="321"/>
        <end position="340"/>
    </location>
</feature>
<dbReference type="STRING" id="231916.A0A409YFT2"/>
<sequence>MDADAQESSRGHTSEDSSDVRTLHGQELEAKIDTSIFDVFTDFELDLSCLSTPPSPVASTSELPPPTPSPPSSPVLQRTASYTSQLSSLTKKLPTKKSLSHKASSTTQTQAAPRGSWPLVKYAGRGTPVDRNRRLEWGGFSAEAVGEDGVLSSHIRSTSLDSGVHPSHRSLSPEWNYLPRLSSSSSHSGTTTPRRSSVEEQPPELAPLQIEAKDDEWDTIMKTVLSPTVESSEPVDPADPAEDEDRGEDRTESKSDSERATENTDPSNIPSDTPTMSPEQIEQLDTGLEINLGLDAALDLGLGQRGGMNWFNLGLLPTSASGRDSPSVYSSQAQTPQASRPASIHLSEHRSTNSTKAERYPRTNVKSDSPRWWTKLFNHMRRVQTLITIHKGRF</sequence>
<evidence type="ECO:0000313" key="2">
    <source>
        <dbReference type="EMBL" id="PPR01870.1"/>
    </source>
</evidence>
<feature type="region of interest" description="Disordered" evidence="1">
    <location>
        <begin position="1"/>
        <end position="25"/>
    </location>
</feature>
<comment type="caution">
    <text evidence="2">The sequence shown here is derived from an EMBL/GenBank/DDBJ whole genome shotgun (WGS) entry which is preliminary data.</text>
</comment>